<evidence type="ECO:0000256" key="4">
    <source>
        <dbReference type="ARBA" id="ARBA00023136"/>
    </source>
</evidence>
<feature type="domain" description="SusD-like N-terminal" evidence="8">
    <location>
        <begin position="96"/>
        <end position="220"/>
    </location>
</feature>
<dbReference type="InterPro" id="IPR012944">
    <property type="entry name" value="SusD_RagB_dom"/>
</dbReference>
<keyword evidence="5" id="KW-0998">Cell outer membrane</keyword>
<feature type="signal peptide" evidence="6">
    <location>
        <begin position="1"/>
        <end position="20"/>
    </location>
</feature>
<dbReference type="Pfam" id="PF14322">
    <property type="entry name" value="SusD-like_3"/>
    <property type="match status" value="1"/>
</dbReference>
<dbReference type="Gene3D" id="1.25.40.390">
    <property type="match status" value="1"/>
</dbReference>
<evidence type="ECO:0000256" key="2">
    <source>
        <dbReference type="ARBA" id="ARBA00006275"/>
    </source>
</evidence>
<dbReference type="InterPro" id="IPR033985">
    <property type="entry name" value="SusD-like_N"/>
</dbReference>
<evidence type="ECO:0000256" key="1">
    <source>
        <dbReference type="ARBA" id="ARBA00004442"/>
    </source>
</evidence>
<accession>A0ABX0Q9E4</accession>
<evidence type="ECO:0000256" key="6">
    <source>
        <dbReference type="SAM" id="SignalP"/>
    </source>
</evidence>
<reference evidence="9" key="1">
    <citation type="submission" date="2024-05" db="EMBL/GenBank/DDBJ databases">
        <authorList>
            <person name="Jung D.-H."/>
        </authorList>
    </citation>
    <scope>NUCLEOTIDE SEQUENCE</scope>
    <source>
        <strain evidence="9">JA-25</strain>
    </source>
</reference>
<feature type="chain" id="PRO_5047307925" evidence="6">
    <location>
        <begin position="21"/>
        <end position="500"/>
    </location>
</feature>
<dbReference type="PROSITE" id="PS51257">
    <property type="entry name" value="PROKAR_LIPOPROTEIN"/>
    <property type="match status" value="1"/>
</dbReference>
<dbReference type="CDD" id="cd08977">
    <property type="entry name" value="SusD"/>
    <property type="match status" value="1"/>
</dbReference>
<dbReference type="Pfam" id="PF07980">
    <property type="entry name" value="SusD_RagB"/>
    <property type="match status" value="1"/>
</dbReference>
<evidence type="ECO:0000313" key="9">
    <source>
        <dbReference type="EMBL" id="NID08735.1"/>
    </source>
</evidence>
<evidence type="ECO:0000313" key="10">
    <source>
        <dbReference type="Proteomes" id="UP000606008"/>
    </source>
</evidence>
<gene>
    <name evidence="9" type="ORF">F7231_01000</name>
</gene>
<keyword evidence="3 6" id="KW-0732">Signal</keyword>
<protein>
    <submittedName>
        <fullName evidence="9">RagB/SusD family nutrient uptake outer membrane protein</fullName>
    </submittedName>
</protein>
<dbReference type="SUPFAM" id="SSF48452">
    <property type="entry name" value="TPR-like"/>
    <property type="match status" value="1"/>
</dbReference>
<dbReference type="InterPro" id="IPR011990">
    <property type="entry name" value="TPR-like_helical_dom_sf"/>
</dbReference>
<organism evidence="9 10">
    <name type="scientific">Fibrivirga algicola</name>
    <dbReference type="NCBI Taxonomy" id="2950420"/>
    <lineage>
        <taxon>Bacteria</taxon>
        <taxon>Pseudomonadati</taxon>
        <taxon>Bacteroidota</taxon>
        <taxon>Cytophagia</taxon>
        <taxon>Cytophagales</taxon>
        <taxon>Spirosomataceae</taxon>
        <taxon>Fibrivirga</taxon>
    </lineage>
</organism>
<comment type="subcellular location">
    <subcellularLocation>
        <location evidence="1">Cell outer membrane</location>
    </subcellularLocation>
</comment>
<dbReference type="RefSeq" id="WP_166690594.1">
    <property type="nucleotide sequence ID" value="NZ_WAEL01000001.1"/>
</dbReference>
<keyword evidence="10" id="KW-1185">Reference proteome</keyword>
<name>A0ABX0Q9E4_9BACT</name>
<comment type="caution">
    <text evidence="9">The sequence shown here is derived from an EMBL/GenBank/DDBJ whole genome shotgun (WGS) entry which is preliminary data.</text>
</comment>
<sequence length="500" mass="55309">MKTRSIAVAALTMLVLTSCTEDLTQIPISAATTSTFYSQTNDFLQASNAVYSSLRGYPDRQLNLSETRSDNLYAVSDGGVRDWEGINSFQKSIAGNPYVSEAWSTNFNGIFRANTLLEQLQKNGKVITDANLRTRLEAEAKFLRAFFYFDLVRFFGKVPIIDRPVTANEATAIPRSPVKDVYAQIIADLTFAATNLPETYAVADRGRATRFAAKAALALVHMTRSGPTYDIEGPGLGVNEWPQALALLNEIIASGKFSLVPSYANVFSYTNENNSEVIFDVQYANGLNPLVGATFPWVLVPDTWFQANGKAVQGGLTIRPAALDLVNSYDAADVRKAFAVQSGYTFNGVAETRPFIKKYVDLTRVPTNNRSDWPINFIVYRYTDILLLKAECILRGATGGTQAEVDAIVNQVRVRAGLPTVTGVTLTQLLQERRKELIGEGSRWHDLVRSGQIESIITSWIAKEDTQKQMQPFQKNYILYPVPQAELDAKPGLYTQNPGY</sequence>
<evidence type="ECO:0000259" key="7">
    <source>
        <dbReference type="Pfam" id="PF07980"/>
    </source>
</evidence>
<comment type="similarity">
    <text evidence="2">Belongs to the SusD family.</text>
</comment>
<evidence type="ECO:0000259" key="8">
    <source>
        <dbReference type="Pfam" id="PF14322"/>
    </source>
</evidence>
<evidence type="ECO:0000256" key="5">
    <source>
        <dbReference type="ARBA" id="ARBA00023237"/>
    </source>
</evidence>
<keyword evidence="4" id="KW-0472">Membrane</keyword>
<feature type="domain" description="RagB/SusD" evidence="7">
    <location>
        <begin position="350"/>
        <end position="500"/>
    </location>
</feature>
<dbReference type="EMBL" id="WAEL01000001">
    <property type="protein sequence ID" value="NID08735.1"/>
    <property type="molecule type" value="Genomic_DNA"/>
</dbReference>
<dbReference type="Proteomes" id="UP000606008">
    <property type="component" value="Unassembled WGS sequence"/>
</dbReference>
<evidence type="ECO:0000256" key="3">
    <source>
        <dbReference type="ARBA" id="ARBA00022729"/>
    </source>
</evidence>
<proteinExistence type="inferred from homology"/>